<evidence type="ECO:0000313" key="11">
    <source>
        <dbReference type="Proteomes" id="UP000069906"/>
    </source>
</evidence>
<dbReference type="EMBL" id="CP008874">
    <property type="protein sequence ID" value="AKH97499.1"/>
    <property type="molecule type" value="Genomic_DNA"/>
</dbReference>
<protein>
    <recommendedName>
        <fullName evidence="12">Integral membrane protein</fullName>
    </recommendedName>
</protein>
<evidence type="ECO:0000256" key="1">
    <source>
        <dbReference type="ARBA" id="ARBA00004651"/>
    </source>
</evidence>
<gene>
    <name evidence="9" type="ORF">HLASA_0999</name>
    <name evidence="8" type="ORF">HLASF_1010</name>
</gene>
<reference evidence="9 10" key="3">
    <citation type="journal article" date="2016" name="Stand. Genomic Sci.">
        <title>Complete genome sequence of 'Halanaeroarchaeum sulfurireducens' M27-SA2, a sulfur-reducing and acetate-oxidizing haloarchaeon from the deep-sea hypersaline anoxic lake Medee.</title>
        <authorList>
            <person name="Messina E."/>
            <person name="Sorokin D.Y."/>
            <person name="Kublanov I.V."/>
            <person name="Toshchakov S."/>
            <person name="Lopatina A."/>
            <person name="Arcadi E."/>
            <person name="Smedile F."/>
            <person name="La Spada G."/>
            <person name="La Cono V."/>
            <person name="Yakimov M.M."/>
        </authorList>
    </citation>
    <scope>NUCLEOTIDE SEQUENCE [LARGE SCALE GENOMIC DNA]</scope>
    <source>
        <strain evidence="9 10">M27-SA2</strain>
    </source>
</reference>
<evidence type="ECO:0000313" key="8">
    <source>
        <dbReference type="EMBL" id="AKH97499.1"/>
    </source>
</evidence>
<sequence>MNGDDRRAVVLGFAGAGVLIVVLLMLVDVNRVKTAIGRADPVLLAVTLGFALVWLLAWAGTLRTVLATMDVTVSLPTSFLVYAAAVFANNVTPFGQAGGEPVTALLVSNVTGTRYERGLVSIASVDVLNVVSSVGIVFLAVGVYASSVTLGTELNAAVGSVIVLVVAIVVTFTLVWRHRDALVDRIAGPIAGGLDRVRWGPFTSLTVTEDEIVDRMERFFGNVEVVATDRRRLALALTLSTAGWLLQAAALLAAFAAVGHDVPVVVALFVIPLANLAGMTPLPGGLGGIEAAFVGLLVPITGIEAAVVTAAVLVFRVAIYWMPVALGGVSATAYGVDVMA</sequence>
<evidence type="ECO:0000256" key="7">
    <source>
        <dbReference type="SAM" id="Phobius"/>
    </source>
</evidence>
<dbReference type="Pfam" id="PF03706">
    <property type="entry name" value="LPG_synthase_TM"/>
    <property type="match status" value="1"/>
</dbReference>
<dbReference type="STRING" id="1604004.HLASA_0999"/>
<dbReference type="OrthoDB" id="15513at2157"/>
<comment type="similarity">
    <text evidence="2">Belongs to the UPF0104 family.</text>
</comment>
<keyword evidence="11" id="KW-1185">Reference proteome</keyword>
<evidence type="ECO:0000256" key="5">
    <source>
        <dbReference type="ARBA" id="ARBA00022989"/>
    </source>
</evidence>
<dbReference type="EMBL" id="CP011564">
    <property type="protein sequence ID" value="ALG81895.1"/>
    <property type="molecule type" value="Genomic_DNA"/>
</dbReference>
<dbReference type="GO" id="GO:0005886">
    <property type="term" value="C:plasma membrane"/>
    <property type="evidence" value="ECO:0007669"/>
    <property type="project" value="UniProtKB-SubCell"/>
</dbReference>
<keyword evidence="5 7" id="KW-1133">Transmembrane helix</keyword>
<dbReference type="PATRIC" id="fig|1604004.4.peg.1062"/>
<evidence type="ECO:0000256" key="4">
    <source>
        <dbReference type="ARBA" id="ARBA00022692"/>
    </source>
</evidence>
<feature type="transmembrane region" description="Helical" evidence="7">
    <location>
        <begin position="291"/>
        <end position="312"/>
    </location>
</feature>
<dbReference type="Proteomes" id="UP000060390">
    <property type="component" value="Chromosome"/>
</dbReference>
<dbReference type="PANTHER" id="PTHR39087">
    <property type="entry name" value="UPF0104 MEMBRANE PROTEIN MJ1595"/>
    <property type="match status" value="1"/>
</dbReference>
<accession>A0A0F7PCY5</accession>
<feature type="transmembrane region" description="Helical" evidence="7">
    <location>
        <begin position="6"/>
        <end position="27"/>
    </location>
</feature>
<dbReference type="KEGG" id="hsu:HLASF_1010"/>
<keyword evidence="3" id="KW-1003">Cell membrane</keyword>
<dbReference type="AlphaFoldDB" id="A0A0F7PCY5"/>
<comment type="subcellular location">
    <subcellularLocation>
        <location evidence="1">Cell membrane</location>
        <topology evidence="1">Multi-pass membrane protein</topology>
    </subcellularLocation>
</comment>
<evidence type="ECO:0000256" key="6">
    <source>
        <dbReference type="ARBA" id="ARBA00023136"/>
    </source>
</evidence>
<evidence type="ECO:0000256" key="2">
    <source>
        <dbReference type="ARBA" id="ARBA00011061"/>
    </source>
</evidence>
<keyword evidence="6 7" id="KW-0472">Membrane</keyword>
<feature type="transmembrane region" description="Helical" evidence="7">
    <location>
        <begin position="39"/>
        <end position="59"/>
    </location>
</feature>
<proteinExistence type="inferred from homology"/>
<evidence type="ECO:0000256" key="3">
    <source>
        <dbReference type="ARBA" id="ARBA00022475"/>
    </source>
</evidence>
<feature type="transmembrane region" description="Helical" evidence="7">
    <location>
        <begin position="119"/>
        <end position="144"/>
    </location>
</feature>
<evidence type="ECO:0000313" key="9">
    <source>
        <dbReference type="EMBL" id="ALG81895.1"/>
    </source>
</evidence>
<feature type="transmembrane region" description="Helical" evidence="7">
    <location>
        <begin position="262"/>
        <end position="279"/>
    </location>
</feature>
<feature type="transmembrane region" description="Helical" evidence="7">
    <location>
        <begin position="318"/>
        <end position="336"/>
    </location>
</feature>
<dbReference type="HOGENOM" id="CLU_048072_1_0_2"/>
<evidence type="ECO:0000313" key="10">
    <source>
        <dbReference type="Proteomes" id="UP000060390"/>
    </source>
</evidence>
<dbReference type="KEGG" id="hsf:HLASA_0999"/>
<feature type="transmembrane region" description="Helical" evidence="7">
    <location>
        <begin position="156"/>
        <end position="176"/>
    </location>
</feature>
<name>A0A0F7PCY5_9EURY</name>
<feature type="transmembrane region" description="Helical" evidence="7">
    <location>
        <begin position="233"/>
        <end position="256"/>
    </location>
</feature>
<keyword evidence="4 7" id="KW-0812">Transmembrane</keyword>
<reference evidence="8 11" key="1">
    <citation type="journal article" date="2015" name="ISME J.">
        <title>Elemental sulfur and acetate can support life of a novel strictly anaerobic haloarchaeon.</title>
        <authorList>
            <person name="Sorokin D.Y."/>
            <person name="Kublanov I.V."/>
            <person name="Gavrilov S.N."/>
            <person name="Rojo D."/>
            <person name="Roman P."/>
            <person name="Golyshin P.N."/>
            <person name="Slepak V.Z."/>
            <person name="Smedile F."/>
            <person name="Ferrer M."/>
            <person name="Messina E."/>
            <person name="La Cono V."/>
            <person name="Yakimov M.M."/>
        </authorList>
    </citation>
    <scope>NUCLEOTIDE SEQUENCE [LARGE SCALE GENOMIC DNA]</scope>
    <source>
        <strain evidence="8 11">HSR2</strain>
    </source>
</reference>
<dbReference type="PANTHER" id="PTHR39087:SF2">
    <property type="entry name" value="UPF0104 MEMBRANE PROTEIN MJ1595"/>
    <property type="match status" value="1"/>
</dbReference>
<organism evidence="8 11">
    <name type="scientific">Halanaeroarchaeum sulfurireducens</name>
    <dbReference type="NCBI Taxonomy" id="1604004"/>
    <lineage>
        <taxon>Archaea</taxon>
        <taxon>Methanobacteriati</taxon>
        <taxon>Methanobacteriota</taxon>
        <taxon>Stenosarchaea group</taxon>
        <taxon>Halobacteria</taxon>
        <taxon>Halobacteriales</taxon>
        <taxon>Halobacteriaceae</taxon>
        <taxon>Halanaeroarchaeum</taxon>
    </lineage>
</organism>
<dbReference type="InterPro" id="IPR022791">
    <property type="entry name" value="L-PG_synthase/AglD"/>
</dbReference>
<reference evidence="10" key="2">
    <citation type="submission" date="2015-05" db="EMBL/GenBank/DDBJ databases">
        <title>Complete genome sequence of Halanaeroarchaeum sulfurireducens type strain M27-SA2, a sulfate-reducer haloarchaeon from marine anoxic lake Medee.</title>
        <authorList>
            <person name="Messina E."/>
            <person name="Kublanov I.V."/>
            <person name="Toshchakov S."/>
            <person name="Arcadi E."/>
            <person name="La Spada G."/>
            <person name="La Cono V."/>
            <person name="Yakimov M.M."/>
        </authorList>
    </citation>
    <scope>NUCLEOTIDE SEQUENCE [LARGE SCALE GENOMIC DNA]</scope>
    <source>
        <strain evidence="10">M27-SA2</strain>
    </source>
</reference>
<dbReference type="NCBIfam" id="TIGR00374">
    <property type="entry name" value="flippase-like domain"/>
    <property type="match status" value="1"/>
</dbReference>
<dbReference type="RefSeq" id="WP_050048249.1">
    <property type="nucleotide sequence ID" value="NZ_CP008874.1"/>
</dbReference>
<evidence type="ECO:0008006" key="12">
    <source>
        <dbReference type="Google" id="ProtNLM"/>
    </source>
</evidence>
<dbReference type="GeneID" id="26010355"/>
<dbReference type="Proteomes" id="UP000069906">
    <property type="component" value="Chromosome"/>
</dbReference>